<keyword evidence="2" id="KW-1185">Reference proteome</keyword>
<reference evidence="1" key="1">
    <citation type="journal article" date="2020" name="Fungal Divers.">
        <title>Resolving the Mortierellaceae phylogeny through synthesis of multi-gene phylogenetics and phylogenomics.</title>
        <authorList>
            <person name="Vandepol N."/>
            <person name="Liber J."/>
            <person name="Desiro A."/>
            <person name="Na H."/>
            <person name="Kennedy M."/>
            <person name="Barry K."/>
            <person name="Grigoriev I.V."/>
            <person name="Miller A.N."/>
            <person name="O'Donnell K."/>
            <person name="Stajich J.E."/>
            <person name="Bonito G."/>
        </authorList>
    </citation>
    <scope>NUCLEOTIDE SEQUENCE</scope>
    <source>
        <strain evidence="1">KOD948</strain>
    </source>
</reference>
<protein>
    <recommendedName>
        <fullName evidence="3">MULE transposase domain-containing protein</fullName>
    </recommendedName>
</protein>
<dbReference type="Proteomes" id="UP000726737">
    <property type="component" value="Unassembled WGS sequence"/>
</dbReference>
<dbReference type="AlphaFoldDB" id="A0A9P6TV96"/>
<evidence type="ECO:0008006" key="3">
    <source>
        <dbReference type="Google" id="ProtNLM"/>
    </source>
</evidence>
<gene>
    <name evidence="1" type="ORF">BG011_000560</name>
</gene>
<proteinExistence type="predicted"/>
<organism evidence="1 2">
    <name type="scientific">Mortierella polycephala</name>
    <dbReference type="NCBI Taxonomy" id="41804"/>
    <lineage>
        <taxon>Eukaryota</taxon>
        <taxon>Fungi</taxon>
        <taxon>Fungi incertae sedis</taxon>
        <taxon>Mucoromycota</taxon>
        <taxon>Mortierellomycotina</taxon>
        <taxon>Mortierellomycetes</taxon>
        <taxon>Mortierellales</taxon>
        <taxon>Mortierellaceae</taxon>
        <taxon>Mortierella</taxon>
    </lineage>
</organism>
<dbReference type="EMBL" id="JAAAJA010001117">
    <property type="protein sequence ID" value="KAG0248067.1"/>
    <property type="molecule type" value="Genomic_DNA"/>
</dbReference>
<name>A0A9P6TV96_9FUNG</name>
<comment type="caution">
    <text evidence="1">The sequence shown here is derived from an EMBL/GenBank/DDBJ whole genome shotgun (WGS) entry which is preliminary data.</text>
</comment>
<evidence type="ECO:0000313" key="2">
    <source>
        <dbReference type="Proteomes" id="UP000726737"/>
    </source>
</evidence>
<accession>A0A9P6TV96</accession>
<dbReference type="OrthoDB" id="2430203at2759"/>
<evidence type="ECO:0000313" key="1">
    <source>
        <dbReference type="EMBL" id="KAG0248067.1"/>
    </source>
</evidence>
<sequence length="144" mass="17436">MWDDFRIAYQPDYVITDQRNVEILAIWTSFPLAKVHYCAWHVSRAWERRLTHSMLGISTTLTPNQRLEEREQVRCELHRILYTPNKDQAFALLSAFQENHRYRPEMLQFLDKNYFTERELRRRMACFRDNLTCAVVDTNNYVES</sequence>